<dbReference type="InterPro" id="IPR046522">
    <property type="entry name" value="DUF6699"/>
</dbReference>
<keyword evidence="4" id="KW-1185">Reference proteome</keyword>
<gene>
    <name evidence="3" type="ORF">CVT24_013226</name>
</gene>
<feature type="domain" description="DUF6699" evidence="2">
    <location>
        <begin position="71"/>
        <end position="219"/>
    </location>
</feature>
<dbReference type="Pfam" id="PF20415">
    <property type="entry name" value="DUF6699"/>
    <property type="match status" value="1"/>
</dbReference>
<proteinExistence type="predicted"/>
<protein>
    <recommendedName>
        <fullName evidence="2">DUF6699 domain-containing protein</fullName>
    </recommendedName>
</protein>
<evidence type="ECO:0000259" key="2">
    <source>
        <dbReference type="Pfam" id="PF20415"/>
    </source>
</evidence>
<dbReference type="OrthoDB" id="3172906at2759"/>
<dbReference type="InParanoid" id="A0A409YN11"/>
<organism evidence="3 4">
    <name type="scientific">Panaeolus cyanescens</name>
    <dbReference type="NCBI Taxonomy" id="181874"/>
    <lineage>
        <taxon>Eukaryota</taxon>
        <taxon>Fungi</taxon>
        <taxon>Dikarya</taxon>
        <taxon>Basidiomycota</taxon>
        <taxon>Agaricomycotina</taxon>
        <taxon>Agaricomycetes</taxon>
        <taxon>Agaricomycetidae</taxon>
        <taxon>Agaricales</taxon>
        <taxon>Agaricineae</taxon>
        <taxon>Galeropsidaceae</taxon>
        <taxon>Panaeolus</taxon>
    </lineage>
</organism>
<sequence length="237" mass="26687">MDRYYRESSRRSGAHLHRHRETTTSHSHQSYHLSTTSMPTSIVMSNVPLPLITSETVAVNYSLRYSSAPCINYDLNKRPDRASLSSSMVNPHAPDYAWYSAPALSPTQLTSFTVRITGVEHPVVIVLSPPMGRGVAGVGYITVWEVLKACYDAWSRAKQECHAILEAHQAQSSYPTENSSRLWRTDNQSLYYSSSSYNQAMARLSYLRSHGIWAGLEPSSTERDVWILHTRAGRQAH</sequence>
<evidence type="ECO:0000313" key="4">
    <source>
        <dbReference type="Proteomes" id="UP000284842"/>
    </source>
</evidence>
<accession>A0A409YN11</accession>
<evidence type="ECO:0000313" key="3">
    <source>
        <dbReference type="EMBL" id="PPR04396.1"/>
    </source>
</evidence>
<feature type="region of interest" description="Disordered" evidence="1">
    <location>
        <begin position="1"/>
        <end position="32"/>
    </location>
</feature>
<dbReference type="Proteomes" id="UP000284842">
    <property type="component" value="Unassembled WGS sequence"/>
</dbReference>
<dbReference type="EMBL" id="NHTK01000954">
    <property type="protein sequence ID" value="PPR04396.1"/>
    <property type="molecule type" value="Genomic_DNA"/>
</dbReference>
<name>A0A409YN11_9AGAR</name>
<feature type="compositionally biased region" description="Basic and acidic residues" evidence="1">
    <location>
        <begin position="1"/>
        <end position="10"/>
    </location>
</feature>
<evidence type="ECO:0000256" key="1">
    <source>
        <dbReference type="SAM" id="MobiDB-lite"/>
    </source>
</evidence>
<dbReference type="AlphaFoldDB" id="A0A409YN11"/>
<reference evidence="3 4" key="1">
    <citation type="journal article" date="2018" name="Evol. Lett.">
        <title>Horizontal gene cluster transfer increased hallucinogenic mushroom diversity.</title>
        <authorList>
            <person name="Reynolds H.T."/>
            <person name="Vijayakumar V."/>
            <person name="Gluck-Thaler E."/>
            <person name="Korotkin H.B."/>
            <person name="Matheny P.B."/>
            <person name="Slot J.C."/>
        </authorList>
    </citation>
    <scope>NUCLEOTIDE SEQUENCE [LARGE SCALE GENOMIC DNA]</scope>
    <source>
        <strain evidence="3 4">2629</strain>
    </source>
</reference>
<comment type="caution">
    <text evidence="3">The sequence shown here is derived from an EMBL/GenBank/DDBJ whole genome shotgun (WGS) entry which is preliminary data.</text>
</comment>